<feature type="compositionally biased region" description="Basic and acidic residues" evidence="8">
    <location>
        <begin position="263"/>
        <end position="276"/>
    </location>
</feature>
<feature type="domain" description="Zn(2)-C6 fungal-type" evidence="9">
    <location>
        <begin position="77"/>
        <end position="106"/>
    </location>
</feature>
<comment type="caution">
    <text evidence="10">The sequence shown here is derived from an EMBL/GenBank/DDBJ whole genome shotgun (WGS) entry which is preliminary data.</text>
</comment>
<evidence type="ECO:0000259" key="9">
    <source>
        <dbReference type="PROSITE" id="PS50048"/>
    </source>
</evidence>
<dbReference type="InterPro" id="IPR051615">
    <property type="entry name" value="Transcr_Regulatory_Elem"/>
</dbReference>
<keyword evidence="4" id="KW-0805">Transcription regulation</keyword>
<dbReference type="Gene3D" id="4.10.240.10">
    <property type="entry name" value="Zn(2)-C6 fungal-type DNA-binding domain"/>
    <property type="match status" value="1"/>
</dbReference>
<keyword evidence="3" id="KW-0862">Zinc</keyword>
<evidence type="ECO:0000256" key="5">
    <source>
        <dbReference type="ARBA" id="ARBA00023125"/>
    </source>
</evidence>
<dbReference type="PANTHER" id="PTHR31313:SF81">
    <property type="entry name" value="TY1 ENHANCER ACTIVATOR"/>
    <property type="match status" value="1"/>
</dbReference>
<dbReference type="GO" id="GO:0000981">
    <property type="term" value="F:DNA-binding transcription factor activity, RNA polymerase II-specific"/>
    <property type="evidence" value="ECO:0007669"/>
    <property type="project" value="InterPro"/>
</dbReference>
<gene>
    <name evidence="10" type="ORF">BDP27DRAFT_1397664</name>
</gene>
<keyword evidence="7" id="KW-0539">Nucleus</keyword>
<evidence type="ECO:0000256" key="2">
    <source>
        <dbReference type="ARBA" id="ARBA00022723"/>
    </source>
</evidence>
<dbReference type="PROSITE" id="PS50048">
    <property type="entry name" value="ZN2_CY6_FUNGAL_2"/>
    <property type="match status" value="1"/>
</dbReference>
<dbReference type="Proteomes" id="UP000772434">
    <property type="component" value="Unassembled WGS sequence"/>
</dbReference>
<feature type="region of interest" description="Disordered" evidence="8">
    <location>
        <begin position="25"/>
        <end position="69"/>
    </location>
</feature>
<evidence type="ECO:0000256" key="4">
    <source>
        <dbReference type="ARBA" id="ARBA00023015"/>
    </source>
</evidence>
<accession>A0A9P5Q9A6</accession>
<evidence type="ECO:0000256" key="3">
    <source>
        <dbReference type="ARBA" id="ARBA00022833"/>
    </source>
</evidence>
<evidence type="ECO:0000256" key="7">
    <source>
        <dbReference type="ARBA" id="ARBA00023242"/>
    </source>
</evidence>
<organism evidence="10 11">
    <name type="scientific">Rhodocollybia butyracea</name>
    <dbReference type="NCBI Taxonomy" id="206335"/>
    <lineage>
        <taxon>Eukaryota</taxon>
        <taxon>Fungi</taxon>
        <taxon>Dikarya</taxon>
        <taxon>Basidiomycota</taxon>
        <taxon>Agaricomycotina</taxon>
        <taxon>Agaricomycetes</taxon>
        <taxon>Agaricomycetidae</taxon>
        <taxon>Agaricales</taxon>
        <taxon>Marasmiineae</taxon>
        <taxon>Omphalotaceae</taxon>
        <taxon>Rhodocollybia</taxon>
    </lineage>
</organism>
<evidence type="ECO:0000256" key="8">
    <source>
        <dbReference type="SAM" id="MobiDB-lite"/>
    </source>
</evidence>
<name>A0A9P5Q9A6_9AGAR</name>
<feature type="compositionally biased region" description="Polar residues" evidence="8">
    <location>
        <begin position="294"/>
        <end position="305"/>
    </location>
</feature>
<dbReference type="SUPFAM" id="SSF57701">
    <property type="entry name" value="Zn2/Cys6 DNA-binding domain"/>
    <property type="match status" value="1"/>
</dbReference>
<feature type="compositionally biased region" description="Basic and acidic residues" evidence="8">
    <location>
        <begin position="182"/>
        <end position="193"/>
    </location>
</feature>
<dbReference type="InterPro" id="IPR036864">
    <property type="entry name" value="Zn2-C6_fun-type_DNA-bd_sf"/>
</dbReference>
<dbReference type="GO" id="GO:0005634">
    <property type="term" value="C:nucleus"/>
    <property type="evidence" value="ECO:0007669"/>
    <property type="project" value="UniProtKB-SubCell"/>
</dbReference>
<dbReference type="OrthoDB" id="2857352at2759"/>
<protein>
    <recommendedName>
        <fullName evidence="9">Zn(2)-C6 fungal-type domain-containing protein</fullName>
    </recommendedName>
</protein>
<dbReference type="PROSITE" id="PS00463">
    <property type="entry name" value="ZN2_CY6_FUNGAL_1"/>
    <property type="match status" value="1"/>
</dbReference>
<keyword evidence="2" id="KW-0479">Metal-binding</keyword>
<dbReference type="PANTHER" id="PTHR31313">
    <property type="entry name" value="TY1 ENHANCER ACTIVATOR"/>
    <property type="match status" value="1"/>
</dbReference>
<dbReference type="InterPro" id="IPR001138">
    <property type="entry name" value="Zn2Cys6_DnaBD"/>
</dbReference>
<feature type="region of interest" description="Disordered" evidence="8">
    <location>
        <begin position="345"/>
        <end position="371"/>
    </location>
</feature>
<comment type="subcellular location">
    <subcellularLocation>
        <location evidence="1">Nucleus</location>
    </subcellularLocation>
</comment>
<dbReference type="EMBL" id="JADNRY010000004">
    <property type="protein sequence ID" value="KAF9077225.1"/>
    <property type="molecule type" value="Genomic_DNA"/>
</dbReference>
<dbReference type="CDD" id="cd00067">
    <property type="entry name" value="GAL4"/>
    <property type="match status" value="1"/>
</dbReference>
<dbReference type="GO" id="GO:0008270">
    <property type="term" value="F:zinc ion binding"/>
    <property type="evidence" value="ECO:0007669"/>
    <property type="project" value="InterPro"/>
</dbReference>
<feature type="region of interest" description="Disordered" evidence="8">
    <location>
        <begin position="231"/>
        <end position="305"/>
    </location>
</feature>
<reference evidence="10" key="1">
    <citation type="submission" date="2020-11" db="EMBL/GenBank/DDBJ databases">
        <authorList>
            <consortium name="DOE Joint Genome Institute"/>
            <person name="Ahrendt S."/>
            <person name="Riley R."/>
            <person name="Andreopoulos W."/>
            <person name="Labutti K."/>
            <person name="Pangilinan J."/>
            <person name="Ruiz-Duenas F.J."/>
            <person name="Barrasa J.M."/>
            <person name="Sanchez-Garcia M."/>
            <person name="Camarero S."/>
            <person name="Miyauchi S."/>
            <person name="Serrano A."/>
            <person name="Linde D."/>
            <person name="Babiker R."/>
            <person name="Drula E."/>
            <person name="Ayuso-Fernandez I."/>
            <person name="Pacheco R."/>
            <person name="Padilla G."/>
            <person name="Ferreira P."/>
            <person name="Barriuso J."/>
            <person name="Kellner H."/>
            <person name="Castanera R."/>
            <person name="Alfaro M."/>
            <person name="Ramirez L."/>
            <person name="Pisabarro A.G."/>
            <person name="Kuo A."/>
            <person name="Tritt A."/>
            <person name="Lipzen A."/>
            <person name="He G."/>
            <person name="Yan M."/>
            <person name="Ng V."/>
            <person name="Cullen D."/>
            <person name="Martin F."/>
            <person name="Rosso M.-N."/>
            <person name="Henrissat B."/>
            <person name="Hibbett D."/>
            <person name="Martinez A.T."/>
            <person name="Grigoriev I.V."/>
        </authorList>
    </citation>
    <scope>NUCLEOTIDE SEQUENCE</scope>
    <source>
        <strain evidence="10">AH 40177</strain>
    </source>
</reference>
<dbReference type="SMART" id="SM00066">
    <property type="entry name" value="GAL4"/>
    <property type="match status" value="1"/>
</dbReference>
<dbReference type="GO" id="GO:0003677">
    <property type="term" value="F:DNA binding"/>
    <property type="evidence" value="ECO:0007669"/>
    <property type="project" value="UniProtKB-KW"/>
</dbReference>
<feature type="region of interest" description="Disordered" evidence="8">
    <location>
        <begin position="162"/>
        <end position="200"/>
    </location>
</feature>
<keyword evidence="6" id="KW-0804">Transcription</keyword>
<dbReference type="Pfam" id="PF00172">
    <property type="entry name" value="Zn_clus"/>
    <property type="match status" value="1"/>
</dbReference>
<sequence>MSAYQPYQPYYPLMAKYQPYHPPMSEYQPYHPLMSEDYPYKQGECQKSSRSTDDPSSGKAPHESKATKRKRRRVIRACDECRRSKFRCDELLPCSRCVERGLLCSSLRGNRRVHAAPTDQLHCKLTNLPAPTEQFYGKLTEWPSRDWVALGAQLPPLHPLLSLQEDEDDTDDVQKLRSISEQSEKETNTRSDGRIPQSHIQLLKPFRSRDRNLAKFEVRMHTPDDALAIAQTTDILPPPPLLSLQEDEDDTDDIQKLRSISEQPEKETNTRSDGRRPQSHVQPLESDHSVSFPKENSSNNQLFSNSKNFSIGNGATFTAAGGDIHQNTTNDHSSNTTIYNNCTFARETGSPTKSSPPPSHRSKRSPDHQKRRRWSITTFVHTVYHHYLQPVVYPIAWAVPAWTMPLSWVNFVGPNLRCLEVTRNLAIELNYAYQVKV</sequence>
<keyword evidence="11" id="KW-1185">Reference proteome</keyword>
<keyword evidence="5" id="KW-0238">DNA-binding</keyword>
<evidence type="ECO:0000256" key="6">
    <source>
        <dbReference type="ARBA" id="ARBA00023163"/>
    </source>
</evidence>
<evidence type="ECO:0000256" key="1">
    <source>
        <dbReference type="ARBA" id="ARBA00004123"/>
    </source>
</evidence>
<proteinExistence type="predicted"/>
<evidence type="ECO:0000313" key="11">
    <source>
        <dbReference type="Proteomes" id="UP000772434"/>
    </source>
</evidence>
<dbReference type="AlphaFoldDB" id="A0A9P5Q9A6"/>
<evidence type="ECO:0000313" key="10">
    <source>
        <dbReference type="EMBL" id="KAF9077225.1"/>
    </source>
</evidence>